<proteinExistence type="predicted"/>
<protein>
    <submittedName>
        <fullName evidence="1">Uncharacterized protein</fullName>
    </submittedName>
</protein>
<sequence length="35" mass="3906">MNFKFGELAEHSFQDVIKGGEFQGLNPVSIHSSVR</sequence>
<evidence type="ECO:0000313" key="1">
    <source>
        <dbReference type="EMBL" id="JAH73182.1"/>
    </source>
</evidence>
<reference evidence="1" key="2">
    <citation type="journal article" date="2015" name="Fish Shellfish Immunol.">
        <title>Early steps in the European eel (Anguilla anguilla)-Vibrio vulnificus interaction in the gills: Role of the RtxA13 toxin.</title>
        <authorList>
            <person name="Callol A."/>
            <person name="Pajuelo D."/>
            <person name="Ebbesson L."/>
            <person name="Teles M."/>
            <person name="MacKenzie S."/>
            <person name="Amaro C."/>
        </authorList>
    </citation>
    <scope>NUCLEOTIDE SEQUENCE</scope>
</reference>
<reference evidence="1" key="1">
    <citation type="submission" date="2014-11" db="EMBL/GenBank/DDBJ databases">
        <authorList>
            <person name="Amaro Gonzalez C."/>
        </authorList>
    </citation>
    <scope>NUCLEOTIDE SEQUENCE</scope>
</reference>
<organism evidence="1">
    <name type="scientific">Anguilla anguilla</name>
    <name type="common">European freshwater eel</name>
    <name type="synonym">Muraena anguilla</name>
    <dbReference type="NCBI Taxonomy" id="7936"/>
    <lineage>
        <taxon>Eukaryota</taxon>
        <taxon>Metazoa</taxon>
        <taxon>Chordata</taxon>
        <taxon>Craniata</taxon>
        <taxon>Vertebrata</taxon>
        <taxon>Euteleostomi</taxon>
        <taxon>Actinopterygii</taxon>
        <taxon>Neopterygii</taxon>
        <taxon>Teleostei</taxon>
        <taxon>Anguilliformes</taxon>
        <taxon>Anguillidae</taxon>
        <taxon>Anguilla</taxon>
    </lineage>
</organism>
<name>A0A0E9V554_ANGAN</name>
<accession>A0A0E9V554</accession>
<dbReference type="AlphaFoldDB" id="A0A0E9V554"/>
<dbReference type="EMBL" id="GBXM01035395">
    <property type="protein sequence ID" value="JAH73182.1"/>
    <property type="molecule type" value="Transcribed_RNA"/>
</dbReference>